<organism evidence="1 2">
    <name type="scientific">Paramecium pentaurelia</name>
    <dbReference type="NCBI Taxonomy" id="43138"/>
    <lineage>
        <taxon>Eukaryota</taxon>
        <taxon>Sar</taxon>
        <taxon>Alveolata</taxon>
        <taxon>Ciliophora</taxon>
        <taxon>Intramacronucleata</taxon>
        <taxon>Oligohymenophorea</taxon>
        <taxon>Peniculida</taxon>
        <taxon>Parameciidae</taxon>
        <taxon>Paramecium</taxon>
    </lineage>
</organism>
<evidence type="ECO:0000313" key="2">
    <source>
        <dbReference type="Proteomes" id="UP000689195"/>
    </source>
</evidence>
<dbReference type="Proteomes" id="UP000689195">
    <property type="component" value="Unassembled WGS sequence"/>
</dbReference>
<dbReference type="EMBL" id="CAJJDO010000006">
    <property type="protein sequence ID" value="CAD8138152.1"/>
    <property type="molecule type" value="Genomic_DNA"/>
</dbReference>
<evidence type="ECO:0000313" key="1">
    <source>
        <dbReference type="EMBL" id="CAD8138152.1"/>
    </source>
</evidence>
<accession>A0A8S1SHB4</accession>
<proteinExistence type="predicted"/>
<gene>
    <name evidence="1" type="ORF">PPENT_87.1.T0060477</name>
</gene>
<sequence length="116" mass="13717">MNLHQYCLTESFRLDSCDGLIKHTHLIDWMSYVKYTLTKLEVQYRTTVDAELLTNEIQLLTNPFLQFLQMSLIKYLIFLDIYQQVILINHFINLVVTYNQVAAVCNILDVEQMIIL</sequence>
<name>A0A8S1SHB4_9CILI</name>
<dbReference type="AlphaFoldDB" id="A0A8S1SHB4"/>
<keyword evidence="2" id="KW-1185">Reference proteome</keyword>
<protein>
    <submittedName>
        <fullName evidence="1">Uncharacterized protein</fullName>
    </submittedName>
</protein>
<reference evidence="1" key="1">
    <citation type="submission" date="2021-01" db="EMBL/GenBank/DDBJ databases">
        <authorList>
            <consortium name="Genoscope - CEA"/>
            <person name="William W."/>
        </authorList>
    </citation>
    <scope>NUCLEOTIDE SEQUENCE</scope>
</reference>
<comment type="caution">
    <text evidence="1">The sequence shown here is derived from an EMBL/GenBank/DDBJ whole genome shotgun (WGS) entry which is preliminary data.</text>
</comment>